<dbReference type="Proteomes" id="UP000694558">
    <property type="component" value="Chromosome 12"/>
</dbReference>
<protein>
    <recommendedName>
        <fullName evidence="10">Thrombospondin-like N-terminal domain-containing protein</fullName>
    </recommendedName>
</protein>
<keyword evidence="4 9" id="KW-0732">Signal</keyword>
<dbReference type="Gene3D" id="1.20.5.320">
    <property type="entry name" value="6-Phosphogluconate Dehydrogenase, domain 3"/>
    <property type="match status" value="1"/>
</dbReference>
<feature type="compositionally biased region" description="Pro residues" evidence="8">
    <location>
        <begin position="496"/>
        <end position="509"/>
    </location>
</feature>
<evidence type="ECO:0000256" key="8">
    <source>
        <dbReference type="SAM" id="MobiDB-lite"/>
    </source>
</evidence>
<keyword evidence="7" id="KW-0325">Glycoprotein</keyword>
<evidence type="ECO:0000256" key="4">
    <source>
        <dbReference type="ARBA" id="ARBA00022729"/>
    </source>
</evidence>
<evidence type="ECO:0000256" key="2">
    <source>
        <dbReference type="ARBA" id="ARBA00022525"/>
    </source>
</evidence>
<dbReference type="InterPro" id="IPR013320">
    <property type="entry name" value="ConA-like_dom_sf"/>
</dbReference>
<evidence type="ECO:0000256" key="3">
    <source>
        <dbReference type="ARBA" id="ARBA00022530"/>
    </source>
</evidence>
<dbReference type="SUPFAM" id="SSF49899">
    <property type="entry name" value="Concanavalin A-like lectins/glucanases"/>
    <property type="match status" value="1"/>
</dbReference>
<dbReference type="GeneTree" id="ENSGT00940000163514"/>
<feature type="chain" id="PRO_5034475991" description="Thrombospondin-like N-terminal domain-containing protein" evidence="9">
    <location>
        <begin position="31"/>
        <end position="603"/>
    </location>
</feature>
<evidence type="ECO:0000256" key="9">
    <source>
        <dbReference type="SAM" id="SignalP"/>
    </source>
</evidence>
<evidence type="ECO:0000256" key="7">
    <source>
        <dbReference type="ARBA" id="ARBA00023180"/>
    </source>
</evidence>
<feature type="compositionally biased region" description="Polar residues" evidence="8">
    <location>
        <begin position="379"/>
        <end position="396"/>
    </location>
</feature>
<reference evidence="11" key="1">
    <citation type="submission" date="2023-05" db="EMBL/GenBank/DDBJ databases">
        <title>High-quality long-read genome of Scophthalmus maximus.</title>
        <authorList>
            <person name="Lien S."/>
            <person name="Martinez P."/>
        </authorList>
    </citation>
    <scope>NUCLEOTIDE SEQUENCE [LARGE SCALE GENOMIC DNA]</scope>
</reference>
<keyword evidence="2" id="KW-0964">Secreted</keyword>
<feature type="domain" description="Thrombospondin-like N-terminal" evidence="10">
    <location>
        <begin position="70"/>
        <end position="234"/>
    </location>
</feature>
<feature type="compositionally biased region" description="Basic and acidic residues" evidence="8">
    <location>
        <begin position="525"/>
        <end position="542"/>
    </location>
</feature>
<evidence type="ECO:0000256" key="6">
    <source>
        <dbReference type="ARBA" id="ARBA00023119"/>
    </source>
</evidence>
<accession>A0A8D3E7A1</accession>
<evidence type="ECO:0000313" key="12">
    <source>
        <dbReference type="Proteomes" id="UP000694558"/>
    </source>
</evidence>
<reference evidence="11" key="2">
    <citation type="submission" date="2025-08" db="UniProtKB">
        <authorList>
            <consortium name="Ensembl"/>
        </authorList>
    </citation>
    <scope>IDENTIFICATION</scope>
</reference>
<evidence type="ECO:0000256" key="1">
    <source>
        <dbReference type="ARBA" id="ARBA00004498"/>
    </source>
</evidence>
<dbReference type="InterPro" id="IPR048287">
    <property type="entry name" value="TSPN-like_N"/>
</dbReference>
<feature type="compositionally biased region" description="Low complexity" evidence="8">
    <location>
        <begin position="415"/>
        <end position="429"/>
    </location>
</feature>
<keyword evidence="6" id="KW-0176">Collagen</keyword>
<comment type="subcellular location">
    <subcellularLocation>
        <location evidence="1">Secreted</location>
        <location evidence="1">Extracellular space</location>
        <location evidence="1">Extracellular matrix</location>
    </subcellularLocation>
</comment>
<dbReference type="Ensembl" id="ENSSMAT00000067320.1">
    <property type="protein sequence ID" value="ENSSMAP00000067660.1"/>
    <property type="gene ID" value="ENSSMAG00000020568.2"/>
</dbReference>
<evidence type="ECO:0000313" key="11">
    <source>
        <dbReference type="Ensembl" id="ENSSMAP00000067660.1"/>
    </source>
</evidence>
<organism evidence="11 12">
    <name type="scientific">Scophthalmus maximus</name>
    <name type="common">Turbot</name>
    <name type="synonym">Psetta maxima</name>
    <dbReference type="NCBI Taxonomy" id="52904"/>
    <lineage>
        <taxon>Eukaryota</taxon>
        <taxon>Metazoa</taxon>
        <taxon>Chordata</taxon>
        <taxon>Craniata</taxon>
        <taxon>Vertebrata</taxon>
        <taxon>Euteleostomi</taxon>
        <taxon>Actinopterygii</taxon>
        <taxon>Neopterygii</taxon>
        <taxon>Teleostei</taxon>
        <taxon>Neoteleostei</taxon>
        <taxon>Acanthomorphata</taxon>
        <taxon>Carangaria</taxon>
        <taxon>Pleuronectiformes</taxon>
        <taxon>Pleuronectoidei</taxon>
        <taxon>Scophthalmidae</taxon>
        <taxon>Scophthalmus</taxon>
    </lineage>
</organism>
<keyword evidence="3" id="KW-0272">Extracellular matrix</keyword>
<feature type="compositionally biased region" description="Polar residues" evidence="8">
    <location>
        <begin position="443"/>
        <end position="456"/>
    </location>
</feature>
<feature type="region of interest" description="Disordered" evidence="8">
    <location>
        <begin position="365"/>
        <end position="465"/>
    </location>
</feature>
<evidence type="ECO:0000256" key="5">
    <source>
        <dbReference type="ARBA" id="ARBA00022737"/>
    </source>
</evidence>
<dbReference type="FunFam" id="2.60.120.200:FF:000085">
    <property type="entry name" value="collagen alpha-1(XXVII) chain isoform X1"/>
    <property type="match status" value="1"/>
</dbReference>
<dbReference type="GO" id="GO:0005581">
    <property type="term" value="C:collagen trimer"/>
    <property type="evidence" value="ECO:0007669"/>
    <property type="project" value="UniProtKB-KW"/>
</dbReference>
<name>A0A8D3E7A1_SCOMX</name>
<keyword evidence="5" id="KW-0677">Repeat</keyword>
<evidence type="ECO:0000259" key="10">
    <source>
        <dbReference type="SMART" id="SM00210"/>
    </source>
</evidence>
<proteinExistence type="predicted"/>
<feature type="region of interest" description="Disordered" evidence="8">
    <location>
        <begin position="484"/>
        <end position="548"/>
    </location>
</feature>
<feature type="signal peptide" evidence="9">
    <location>
        <begin position="1"/>
        <end position="30"/>
    </location>
</feature>
<sequence length="603" mass="65838">MHLGAQRTRSGHVSAAATWNFLLLLSVCSAVLSGDEDYLAQGVDILYRLGLTAQSIDDPYERTSSPSTTQTTVPSHLNLPGSGYGVLLDSNSLYEAPAESLFPPEIGEEFSVVVSVSSWRANNAFLFSVKDGRDRLRFGIQLLPRRVVVYTAEKASIYFTYNWQDGRQHPFAVGVRAHSVSFYADCGAVQQQEQTLGRSQTLWDSGGLFTLGRMNSKAATFHGRVCQLDIYPSAQAAAHYCSYLKKQCRLADTYRLPLPHPGLAIEANDPPSDPFTNSLVGVAATRHTHTEITAAVKLSPDSLVTQKLALSQTVQPHPGDQSHVSALDSLAHSSLRPETPTSSTLSARAALDLAYSTTITSTKEVLVKGTRPQGDTDYSENSTEEGSSSRSLQTPDATPGLISPVRQSRVKEGLRNNSISSSRDSGFGSQQTHQLHQTHVRVNGTTLYRDNQVDTSEQLDLDGSYDDVDMGGYDYGYEGPEFFYDYEEGFSGPKGEPGPPGPPGPPGLPGPQGKRGSRRTQQADYKADRQAGRDREVADRSHRSTWKSRTARTTWAQGFEGRPRTVSRPGCTRREGKKFCRRSLCPCAPSSISPRPLSFLNPL</sequence>
<dbReference type="Gene3D" id="2.60.120.200">
    <property type="match status" value="1"/>
</dbReference>
<dbReference type="SMART" id="SM00210">
    <property type="entry name" value="TSPN"/>
    <property type="match status" value="1"/>
</dbReference>
<dbReference type="AlphaFoldDB" id="A0A8D3E7A1"/>